<reference evidence="1" key="1">
    <citation type="submission" date="2020-07" db="EMBL/GenBank/DDBJ databases">
        <title>Huge and variable diversity of episymbiotic CPR bacteria and DPANN archaea in groundwater ecosystems.</title>
        <authorList>
            <person name="He C.Y."/>
            <person name="Keren R."/>
            <person name="Whittaker M."/>
            <person name="Farag I.F."/>
            <person name="Doudna J."/>
            <person name="Cate J.H.D."/>
            <person name="Banfield J.F."/>
        </authorList>
    </citation>
    <scope>NUCLEOTIDE SEQUENCE</scope>
    <source>
        <strain evidence="1">NC_groundwater_193_Ag_S-0.1um_51_7</strain>
    </source>
</reference>
<comment type="caution">
    <text evidence="1">The sequence shown here is derived from an EMBL/GenBank/DDBJ whole genome shotgun (WGS) entry which is preliminary data.</text>
</comment>
<dbReference type="EMBL" id="JACOZA010000071">
    <property type="protein sequence ID" value="MBI2097007.1"/>
    <property type="molecule type" value="Genomic_DNA"/>
</dbReference>
<accession>A0A931SDP9</accession>
<proteinExistence type="predicted"/>
<dbReference type="InterPro" id="IPR012337">
    <property type="entry name" value="RNaseH-like_sf"/>
</dbReference>
<evidence type="ECO:0000313" key="1">
    <source>
        <dbReference type="EMBL" id="MBI2097007.1"/>
    </source>
</evidence>
<dbReference type="Pfam" id="PF03652">
    <property type="entry name" value="RuvX"/>
    <property type="match status" value="1"/>
</dbReference>
<dbReference type="GO" id="GO:0006364">
    <property type="term" value="P:rRNA processing"/>
    <property type="evidence" value="ECO:0007669"/>
    <property type="project" value="InterPro"/>
</dbReference>
<protein>
    <submittedName>
        <fullName evidence="1">Holliday junction resolvase RuvX</fullName>
    </submittedName>
</protein>
<dbReference type="Proteomes" id="UP000724148">
    <property type="component" value="Unassembled WGS sequence"/>
</dbReference>
<dbReference type="Gene3D" id="3.30.420.140">
    <property type="entry name" value="YqgF/RNase H-like domain"/>
    <property type="match status" value="1"/>
</dbReference>
<gene>
    <name evidence="1" type="primary">ruvX</name>
    <name evidence="1" type="ORF">HYT40_02550</name>
</gene>
<name>A0A931SDP9_9BACT</name>
<evidence type="ECO:0000313" key="2">
    <source>
        <dbReference type="Proteomes" id="UP000724148"/>
    </source>
</evidence>
<organism evidence="1 2">
    <name type="scientific">Candidatus Sungiibacteriota bacterium</name>
    <dbReference type="NCBI Taxonomy" id="2750080"/>
    <lineage>
        <taxon>Bacteria</taxon>
        <taxon>Candidatus Sungiibacteriota</taxon>
    </lineage>
</organism>
<dbReference type="SUPFAM" id="SSF53098">
    <property type="entry name" value="Ribonuclease H-like"/>
    <property type="match status" value="1"/>
</dbReference>
<dbReference type="AlphaFoldDB" id="A0A931SDP9"/>
<dbReference type="InterPro" id="IPR037027">
    <property type="entry name" value="YqgF/RNaseH-like_dom_sf"/>
</dbReference>
<sequence length="84" mass="9093">MAKREGVGAIVIGLPRIIAGMDASLREEILSVARELEKACKLPVILQDETLTTKIAQKHSAKNVDAAAAALILQSFLDRKNRVL</sequence>
<dbReference type="InterPro" id="IPR005227">
    <property type="entry name" value="YqgF"/>
</dbReference>